<dbReference type="Proteomes" id="UP000827872">
    <property type="component" value="Linkage Group LG11"/>
</dbReference>
<organism evidence="1 2">
    <name type="scientific">Sphaerodactylus townsendi</name>
    <dbReference type="NCBI Taxonomy" id="933632"/>
    <lineage>
        <taxon>Eukaryota</taxon>
        <taxon>Metazoa</taxon>
        <taxon>Chordata</taxon>
        <taxon>Craniata</taxon>
        <taxon>Vertebrata</taxon>
        <taxon>Euteleostomi</taxon>
        <taxon>Lepidosauria</taxon>
        <taxon>Squamata</taxon>
        <taxon>Bifurcata</taxon>
        <taxon>Gekkota</taxon>
        <taxon>Sphaerodactylidae</taxon>
        <taxon>Sphaerodactylus</taxon>
    </lineage>
</organism>
<reference evidence="1" key="1">
    <citation type="submission" date="2021-08" db="EMBL/GenBank/DDBJ databases">
        <title>The first chromosome-level gecko genome reveals the dynamic sex chromosomes of Neotropical dwarf geckos (Sphaerodactylidae: Sphaerodactylus).</title>
        <authorList>
            <person name="Pinto B.J."/>
            <person name="Keating S.E."/>
            <person name="Gamble T."/>
        </authorList>
    </citation>
    <scope>NUCLEOTIDE SEQUENCE</scope>
    <source>
        <strain evidence="1">TG3544</strain>
    </source>
</reference>
<accession>A0ACB8FVZ1</accession>
<dbReference type="EMBL" id="CM037624">
    <property type="protein sequence ID" value="KAH8010921.1"/>
    <property type="molecule type" value="Genomic_DNA"/>
</dbReference>
<evidence type="ECO:0000313" key="2">
    <source>
        <dbReference type="Proteomes" id="UP000827872"/>
    </source>
</evidence>
<keyword evidence="2" id="KW-1185">Reference proteome</keyword>
<gene>
    <name evidence="1" type="ORF">K3G42_015935</name>
</gene>
<evidence type="ECO:0000313" key="1">
    <source>
        <dbReference type="EMBL" id="KAH8010921.1"/>
    </source>
</evidence>
<protein>
    <submittedName>
        <fullName evidence="1">Uncharacterized protein</fullName>
    </submittedName>
</protein>
<proteinExistence type="predicted"/>
<comment type="caution">
    <text evidence="1">The sequence shown here is derived from an EMBL/GenBank/DDBJ whole genome shotgun (WGS) entry which is preliminary data.</text>
</comment>
<sequence length="126" mass="13224">MGRKLENPSLPSRYSCHAFLPTIGLGPAPAVRPGPRLLQHRLPAERLATTAPVRGASGRQNPRRRPRGSRPQCLPAGGEAPAALAGSPLPSPASVQGWVGRVSSAVLEPPRCRRRDSPPPPSGAAR</sequence>
<name>A0ACB8FVZ1_9SAUR</name>